<protein>
    <submittedName>
        <fullName evidence="2">Uncharacterized protein</fullName>
    </submittedName>
</protein>
<dbReference type="EMBL" id="CP090894">
    <property type="protein sequence ID" value="ULT93579.1"/>
    <property type="molecule type" value="Genomic_DNA"/>
</dbReference>
<evidence type="ECO:0000313" key="3">
    <source>
        <dbReference type="Proteomes" id="UP000827892"/>
    </source>
</evidence>
<name>A0AAE9A8V1_CAEBR</name>
<feature type="signal peptide" evidence="1">
    <location>
        <begin position="1"/>
        <end position="16"/>
    </location>
</feature>
<organism evidence="2 3">
    <name type="scientific">Caenorhabditis briggsae</name>
    <dbReference type="NCBI Taxonomy" id="6238"/>
    <lineage>
        <taxon>Eukaryota</taxon>
        <taxon>Metazoa</taxon>
        <taxon>Ecdysozoa</taxon>
        <taxon>Nematoda</taxon>
        <taxon>Chromadorea</taxon>
        <taxon>Rhabditida</taxon>
        <taxon>Rhabditina</taxon>
        <taxon>Rhabditomorpha</taxon>
        <taxon>Rhabditoidea</taxon>
        <taxon>Rhabditidae</taxon>
        <taxon>Peloderinae</taxon>
        <taxon>Caenorhabditis</taxon>
    </lineage>
</organism>
<evidence type="ECO:0000313" key="2">
    <source>
        <dbReference type="EMBL" id="ULT93579.1"/>
    </source>
</evidence>
<reference evidence="2 3" key="1">
    <citation type="submission" date="2022-05" db="EMBL/GenBank/DDBJ databases">
        <title>Chromosome-level reference genomes for two strains of Caenorhabditis briggsae: an improved platform for comparative genomics.</title>
        <authorList>
            <person name="Stevens L."/>
            <person name="Andersen E.C."/>
        </authorList>
    </citation>
    <scope>NUCLEOTIDE SEQUENCE [LARGE SCALE GENOMIC DNA]</scope>
    <source>
        <strain evidence="2">QX1410_ONT</strain>
        <tissue evidence="2">Whole-organism</tissue>
    </source>
</reference>
<feature type="chain" id="PRO_5042260679" evidence="1">
    <location>
        <begin position="17"/>
        <end position="361"/>
    </location>
</feature>
<keyword evidence="1" id="KW-0732">Signal</keyword>
<accession>A0AAE9A8V1</accession>
<dbReference type="Proteomes" id="UP000827892">
    <property type="component" value="Chromosome IV"/>
</dbReference>
<sequence>MLLIIFILLWIPSSLALVDSIHNTKDSGDLFPMVFQNQFDKNFVHFAVYNNFKTGENISEPSYTNKFDVWRIPMLHHGLYWELTHRDEDNYPDEEAFACAYRDVDSYRAYQKPELVSDQSRLEVGESKMSGNGMVRVKCSRFDGHVRRVSEAFSGCYYNGTVHRINTEWEEPNPGNDSSLRKLMSCQKSENGYFENKLVGCLHHDIRNSTDIDDSLVTWANALPYRLNEVQDYYLDNQYKKCVESEPGVVKLEKVAEDAERVCTIDNVVYHGSQVDYVKGAWWSCDQGNQNVKRMCIIGKNRFVNVHMPEEHQLPNGCKFICHPQTNIFKCDESLSMFKVEGKPRKMRKYKGARFGLPFYR</sequence>
<dbReference type="AlphaFoldDB" id="A0AAE9A8V1"/>
<proteinExistence type="predicted"/>
<gene>
    <name evidence="2" type="ORF">L3Y34_003223</name>
</gene>
<evidence type="ECO:0000256" key="1">
    <source>
        <dbReference type="SAM" id="SignalP"/>
    </source>
</evidence>